<protein>
    <submittedName>
        <fullName evidence="5">Acyl-CoA-binding domain-containing protein 5</fullName>
    </submittedName>
</protein>
<dbReference type="InterPro" id="IPR015915">
    <property type="entry name" value="Kelch-typ_b-propeller"/>
</dbReference>
<feature type="compositionally biased region" description="Polar residues" evidence="3">
    <location>
        <begin position="374"/>
        <end position="399"/>
    </location>
</feature>
<keyword evidence="6" id="KW-1185">Reference proteome</keyword>
<dbReference type="OrthoDB" id="432528at2759"/>
<reference evidence="5" key="1">
    <citation type="submission" date="2020-01" db="EMBL/GenBank/DDBJ databases">
        <title>Genome Sequencing of Three Apophysomyces-Like Fungal Strains Confirms a Novel Fungal Genus in the Mucoromycota with divergent Burkholderia-like Endosymbiotic Bacteria.</title>
        <authorList>
            <person name="Stajich J.E."/>
            <person name="Macias A.M."/>
            <person name="Carter-House D."/>
            <person name="Lovett B."/>
            <person name="Kasson L.R."/>
            <person name="Berry K."/>
            <person name="Grigoriev I."/>
            <person name="Chang Y."/>
            <person name="Spatafora J."/>
            <person name="Kasson M.T."/>
        </authorList>
    </citation>
    <scope>NUCLEOTIDE SEQUENCE</scope>
    <source>
        <strain evidence="5">NRRL A-21654</strain>
    </source>
</reference>
<gene>
    <name evidence="5" type="primary">ACBP5_1</name>
    <name evidence="5" type="ORF">EC973_002338</name>
</gene>
<dbReference type="Gene3D" id="2.120.10.80">
    <property type="entry name" value="Kelch-type beta propeller"/>
    <property type="match status" value="2"/>
</dbReference>
<feature type="signal peptide" evidence="4">
    <location>
        <begin position="1"/>
        <end position="19"/>
    </location>
</feature>
<keyword evidence="4" id="KW-0732">Signal</keyword>
<keyword evidence="1" id="KW-0880">Kelch repeat</keyword>
<evidence type="ECO:0000256" key="3">
    <source>
        <dbReference type="SAM" id="MobiDB-lite"/>
    </source>
</evidence>
<accession>A0A8H7BIF8</accession>
<dbReference type="AlphaFoldDB" id="A0A8H7BIF8"/>
<dbReference type="Proteomes" id="UP000605846">
    <property type="component" value="Unassembled WGS sequence"/>
</dbReference>
<dbReference type="SUPFAM" id="SSF50965">
    <property type="entry name" value="Galactose oxidase, central domain"/>
    <property type="match status" value="1"/>
</dbReference>
<evidence type="ECO:0000313" key="5">
    <source>
        <dbReference type="EMBL" id="KAF7723108.1"/>
    </source>
</evidence>
<keyword evidence="2" id="KW-0677">Repeat</keyword>
<evidence type="ECO:0000256" key="2">
    <source>
        <dbReference type="ARBA" id="ARBA00022737"/>
    </source>
</evidence>
<feature type="region of interest" description="Disordered" evidence="3">
    <location>
        <begin position="374"/>
        <end position="413"/>
    </location>
</feature>
<comment type="caution">
    <text evidence="5">The sequence shown here is derived from an EMBL/GenBank/DDBJ whole genome shotgun (WGS) entry which is preliminary data.</text>
</comment>
<sequence>MRTGCYLCILLSLQILAQQNIPTPRWAPGCVLLSASLLCFGGVEQETGEPSNDLYSLQLTSTWNTTEPPWQLTSQPDLHAAYFAIAVLNGHNFLINGGRQNLTSTQSMDNHTWLYNVHEKQWSPPLLLNATAVPRQKHTATLGMHGQIWLWGGSSVPTIGDNHTEFYNTWQVIDTNIWTLLYPVPHSVDPPARVDHTATLIFDTHILIIGGMVYSHDVTNPNSGLTLNPISMSTLLLFDTVATTWRTITAGGNIPAPRGGHSAVLRPGNESVIVFGGATSDNNNTTLNDVFQLELRSMQWIAPTIAGIPPEPRKYHQALLVSADQMLVLFGRGNDQTAYNDVNILSISTWAWESQYFPDLDWLAGNHTLPSHGVTRSNSTVGEAHGNSRNPDSSTTFDNSGDAVGQEGGSSVSSSKITAGVIAGVISAGVVTVSLPDPKVEGAV</sequence>
<organism evidence="5 6">
    <name type="scientific">Apophysomyces ossiformis</name>
    <dbReference type="NCBI Taxonomy" id="679940"/>
    <lineage>
        <taxon>Eukaryota</taxon>
        <taxon>Fungi</taxon>
        <taxon>Fungi incertae sedis</taxon>
        <taxon>Mucoromycota</taxon>
        <taxon>Mucoromycotina</taxon>
        <taxon>Mucoromycetes</taxon>
        <taxon>Mucorales</taxon>
        <taxon>Mucorineae</taxon>
        <taxon>Mucoraceae</taxon>
        <taxon>Apophysomyces</taxon>
    </lineage>
</organism>
<dbReference type="PANTHER" id="PTHR46093:SF3">
    <property type="entry name" value="ACYL-COA-BINDING DOMAIN-CONTAINING PROTEIN 4"/>
    <property type="match status" value="1"/>
</dbReference>
<name>A0A8H7BIF8_9FUNG</name>
<feature type="chain" id="PRO_5034169283" evidence="4">
    <location>
        <begin position="20"/>
        <end position="444"/>
    </location>
</feature>
<dbReference type="Pfam" id="PF24681">
    <property type="entry name" value="Kelch_KLHDC2_KLHL20_DRC7"/>
    <property type="match status" value="2"/>
</dbReference>
<dbReference type="EMBL" id="JABAYA010000163">
    <property type="protein sequence ID" value="KAF7723108.1"/>
    <property type="molecule type" value="Genomic_DNA"/>
</dbReference>
<evidence type="ECO:0000313" key="6">
    <source>
        <dbReference type="Proteomes" id="UP000605846"/>
    </source>
</evidence>
<evidence type="ECO:0000256" key="4">
    <source>
        <dbReference type="SAM" id="SignalP"/>
    </source>
</evidence>
<proteinExistence type="predicted"/>
<dbReference type="PANTHER" id="PTHR46093">
    <property type="entry name" value="ACYL-COA-BINDING DOMAIN-CONTAINING PROTEIN 5"/>
    <property type="match status" value="1"/>
</dbReference>
<evidence type="ECO:0000256" key="1">
    <source>
        <dbReference type="ARBA" id="ARBA00022441"/>
    </source>
</evidence>
<dbReference type="InterPro" id="IPR011043">
    <property type="entry name" value="Gal_Oxase/kelch_b-propeller"/>
</dbReference>